<dbReference type="Proteomes" id="UP000003233">
    <property type="component" value="Unassembled WGS sequence"/>
</dbReference>
<keyword evidence="1" id="KW-0472">Membrane</keyword>
<dbReference type="PATRIC" id="fig|457404.5.peg.561"/>
<feature type="transmembrane region" description="Helical" evidence="1">
    <location>
        <begin position="6"/>
        <end position="28"/>
    </location>
</feature>
<dbReference type="AlphaFoldDB" id="H1PQK8"/>
<evidence type="ECO:0000313" key="3">
    <source>
        <dbReference type="Proteomes" id="UP000003233"/>
    </source>
</evidence>
<protein>
    <submittedName>
        <fullName evidence="2">Uncharacterized protein</fullName>
    </submittedName>
</protein>
<dbReference type="HOGENOM" id="CLU_1324798_0_0_0"/>
<evidence type="ECO:0000256" key="1">
    <source>
        <dbReference type="SAM" id="Phobius"/>
    </source>
</evidence>
<comment type="caution">
    <text evidence="2">The sequence shown here is derived from an EMBL/GenBank/DDBJ whole genome shotgun (WGS) entry which is preliminary data.</text>
</comment>
<proteinExistence type="predicted"/>
<gene>
    <name evidence="2" type="ORF">HMPREF0402_00701</name>
</gene>
<dbReference type="BioCyc" id="FSP457404-HMP:GTSQ-703-MONOMER"/>
<feature type="transmembrane region" description="Helical" evidence="1">
    <location>
        <begin position="145"/>
        <end position="164"/>
    </location>
</feature>
<dbReference type="RefSeq" id="WP_008696087.1">
    <property type="nucleotide sequence ID" value="NZ_KE161007.1"/>
</dbReference>
<keyword evidence="1" id="KW-0812">Transmembrane</keyword>
<evidence type="ECO:0000313" key="2">
    <source>
        <dbReference type="EMBL" id="EHO83683.1"/>
    </source>
</evidence>
<reference evidence="2 3" key="1">
    <citation type="submission" date="2012-07" db="EMBL/GenBank/DDBJ databases">
        <title>The Genome Sequence of Fusobacterium ulcerans 12_1B.</title>
        <authorList>
            <consortium name="The Broad Institute Genome Sequencing Platform"/>
            <person name="Earl A."/>
            <person name="Ward D."/>
            <person name="Feldgarden M."/>
            <person name="Gevers D."/>
            <person name="Strauss J."/>
            <person name="Ambrose C.E."/>
            <person name="Allen-Vercoe E."/>
            <person name="Walker B."/>
            <person name="Young S.K."/>
            <person name="Zeng Q."/>
            <person name="Gargeya S."/>
            <person name="Fitzgerald M."/>
            <person name="Haas B."/>
            <person name="Abouelleil A."/>
            <person name="Alvarado L."/>
            <person name="Arachchi H.M."/>
            <person name="Berlin A.M."/>
            <person name="Chapman S.B."/>
            <person name="Goldberg J."/>
            <person name="Griggs A."/>
            <person name="Gujja S."/>
            <person name="Hansen M."/>
            <person name="Howarth C."/>
            <person name="Imamovic A."/>
            <person name="Larimer J."/>
            <person name="McCowen C."/>
            <person name="Montmayeur A."/>
            <person name="Murphy C."/>
            <person name="Neiman D."/>
            <person name="Pearson M."/>
            <person name="Priest M."/>
            <person name="Roberts A."/>
            <person name="Saif S."/>
            <person name="Shea T."/>
            <person name="Sisk P."/>
            <person name="Sykes S."/>
            <person name="Wortman J."/>
            <person name="Nusbaum C."/>
            <person name="Birren B."/>
        </authorList>
    </citation>
    <scope>NUCLEOTIDE SEQUENCE [LARGE SCALE GENOMIC DNA]</scope>
    <source>
        <strain evidence="2 3">12_1B</strain>
    </source>
</reference>
<dbReference type="EMBL" id="AGWJ02000002">
    <property type="protein sequence ID" value="EHO83683.1"/>
    <property type="molecule type" value="Genomic_DNA"/>
</dbReference>
<organism evidence="2 3">
    <name type="scientific">Fusobacterium ulcerans 12-1B</name>
    <dbReference type="NCBI Taxonomy" id="457404"/>
    <lineage>
        <taxon>Bacteria</taxon>
        <taxon>Fusobacteriati</taxon>
        <taxon>Fusobacteriota</taxon>
        <taxon>Fusobacteriia</taxon>
        <taxon>Fusobacteriales</taxon>
        <taxon>Fusobacteriaceae</taxon>
        <taxon>Fusobacterium</taxon>
    </lineage>
</organism>
<sequence length="207" mass="24583">MLKTIQLFITTNLSYFILILMLYIFALINYKIQKIVVYNLLKFLSDFSVDFSWLIFINQADFFSSATEKDLKLYYKKINLLSKNTPKLKLIGEEKISHSFKEINDVLARMKTRERVEKVKAEKIKLKIIEIIGVLEREMKFSRKFFAPHNLICNLIDIFIFMFLDYEKLFLKSQIIRIKSVTSKITFATYVSYAAFDFIKLNFLKSL</sequence>
<keyword evidence="3" id="KW-1185">Reference proteome</keyword>
<keyword evidence="1" id="KW-1133">Transmembrane helix</keyword>
<name>H1PQK8_9FUSO</name>
<accession>H1PQK8</accession>